<reference evidence="9 10" key="1">
    <citation type="submission" date="2019-09" db="EMBL/GenBank/DDBJ databases">
        <title>Genome sequencing of strain KACC 19306.</title>
        <authorList>
            <person name="Heo J."/>
            <person name="Kim S.-J."/>
            <person name="Kim J.-S."/>
            <person name="Hong S.-B."/>
            <person name="Kwon S.-W."/>
        </authorList>
    </citation>
    <scope>NUCLEOTIDE SEQUENCE [LARGE SCALE GENOMIC DNA]</scope>
    <source>
        <strain evidence="9 10">KACC 19306</strain>
    </source>
</reference>
<evidence type="ECO:0000256" key="8">
    <source>
        <dbReference type="SAM" id="MobiDB-lite"/>
    </source>
</evidence>
<keyword evidence="5" id="KW-0378">Hydrolase</keyword>
<evidence type="ECO:0000256" key="3">
    <source>
        <dbReference type="ARBA" id="ARBA00012018"/>
    </source>
</evidence>
<dbReference type="RefSeq" id="WP_149161784.1">
    <property type="nucleotide sequence ID" value="NZ_CP043505.1"/>
</dbReference>
<dbReference type="EC" id="3.1.4.3" evidence="3"/>
<evidence type="ECO:0000256" key="5">
    <source>
        <dbReference type="ARBA" id="ARBA00022801"/>
    </source>
</evidence>
<dbReference type="KEGG" id="ail:FLP10_16090"/>
<evidence type="ECO:0000313" key="9">
    <source>
        <dbReference type="EMBL" id="QEO15771.1"/>
    </source>
</evidence>
<evidence type="ECO:0000256" key="6">
    <source>
        <dbReference type="ARBA" id="ARBA00023026"/>
    </source>
</evidence>
<comment type="catalytic activity">
    <reaction evidence="7">
        <text>a 1,2-diacyl-sn-glycero-3-phosphocholine + H2O = phosphocholine + a 1,2-diacyl-sn-glycerol + H(+)</text>
        <dbReference type="Rhea" id="RHEA:10604"/>
        <dbReference type="ChEBI" id="CHEBI:15377"/>
        <dbReference type="ChEBI" id="CHEBI:15378"/>
        <dbReference type="ChEBI" id="CHEBI:17815"/>
        <dbReference type="ChEBI" id="CHEBI:57643"/>
        <dbReference type="ChEBI" id="CHEBI:295975"/>
        <dbReference type="EC" id="3.1.4.3"/>
    </reaction>
    <physiologicalReaction direction="left-to-right" evidence="7">
        <dbReference type="Rhea" id="RHEA:10605"/>
    </physiologicalReaction>
</comment>
<evidence type="ECO:0000256" key="1">
    <source>
        <dbReference type="ARBA" id="ARBA00004191"/>
    </source>
</evidence>
<keyword evidence="6" id="KW-0843">Virulence</keyword>
<dbReference type="PROSITE" id="PS51318">
    <property type="entry name" value="TAT"/>
    <property type="match status" value="1"/>
</dbReference>
<organism evidence="9 10">
    <name type="scientific">Agromyces intestinalis</name>
    <dbReference type="NCBI Taxonomy" id="2592652"/>
    <lineage>
        <taxon>Bacteria</taxon>
        <taxon>Bacillati</taxon>
        <taxon>Actinomycetota</taxon>
        <taxon>Actinomycetes</taxon>
        <taxon>Micrococcales</taxon>
        <taxon>Microbacteriaceae</taxon>
        <taxon>Agromyces</taxon>
    </lineage>
</organism>
<feature type="region of interest" description="Disordered" evidence="8">
    <location>
        <begin position="546"/>
        <end position="566"/>
    </location>
</feature>
<dbReference type="PANTHER" id="PTHR31956:SF1">
    <property type="entry name" value="NON-SPECIFIC PHOSPHOLIPASE C1"/>
    <property type="match status" value="1"/>
</dbReference>
<dbReference type="GO" id="GO:0009395">
    <property type="term" value="P:phospholipid catabolic process"/>
    <property type="evidence" value="ECO:0007669"/>
    <property type="project" value="TreeGrafter"/>
</dbReference>
<dbReference type="OrthoDB" id="4181857at2"/>
<keyword evidence="4" id="KW-0134">Cell wall</keyword>
<protein>
    <recommendedName>
        <fullName evidence="3">phospholipase C</fullName>
        <ecNumber evidence="3">3.1.4.3</ecNumber>
    </recommendedName>
</protein>
<gene>
    <name evidence="9" type="ORF">FLP10_16090</name>
</gene>
<dbReference type="InterPro" id="IPR007312">
    <property type="entry name" value="Phosphoesterase"/>
</dbReference>
<comment type="subcellular location">
    <subcellularLocation>
        <location evidence="1">Secreted</location>
        <location evidence="1">Cell wall</location>
    </subcellularLocation>
</comment>
<accession>A0A5C1YIH2</accession>
<keyword evidence="10" id="KW-1185">Reference proteome</keyword>
<keyword evidence="4" id="KW-0964">Secreted</keyword>
<dbReference type="InterPro" id="IPR017850">
    <property type="entry name" value="Alkaline_phosphatase_core_sf"/>
</dbReference>
<dbReference type="EMBL" id="CP043505">
    <property type="protein sequence ID" value="QEO15771.1"/>
    <property type="molecule type" value="Genomic_DNA"/>
</dbReference>
<evidence type="ECO:0000313" key="10">
    <source>
        <dbReference type="Proteomes" id="UP000324678"/>
    </source>
</evidence>
<evidence type="ECO:0000256" key="2">
    <source>
        <dbReference type="ARBA" id="ARBA00009717"/>
    </source>
</evidence>
<dbReference type="Pfam" id="PF04185">
    <property type="entry name" value="Phosphoesterase"/>
    <property type="match status" value="1"/>
</dbReference>
<dbReference type="PANTHER" id="PTHR31956">
    <property type="entry name" value="NON-SPECIFIC PHOSPHOLIPASE C4-RELATED"/>
    <property type="match status" value="1"/>
</dbReference>
<feature type="region of interest" description="Disordered" evidence="8">
    <location>
        <begin position="1"/>
        <end position="41"/>
    </location>
</feature>
<proteinExistence type="inferred from homology"/>
<dbReference type="GO" id="GO:0034480">
    <property type="term" value="F:phosphatidylcholine phospholipase C activity"/>
    <property type="evidence" value="ECO:0007669"/>
    <property type="project" value="UniProtKB-EC"/>
</dbReference>
<sequence>MRRGGGASDEHDADEASDSPEASASSEAPGPLDASDQTKATSRRGFLRIGGAAAAGAVIGGAAGAAAGATLGYRAGFDRGADDFDALQPRSEPGFDHVVVLMGENRSFDNLLGWLYTPDSLPEGERFEGLAFGEYANPAPDGSVIAAHVYDGATDEIMGRPNPDPGEEYPHVNTQLFGTVDPETNAELYIEDMSDPYNAPAPGAGATMDGFVRDYAINWERLKRGGSPTADDLRQIMGSFSPDMLPVLSTLAKSFAVFDAWHCAVPSQTFCNRSFFHASTSHGFVTNKHHGGYDKWLDADASPTIFNRLEDAGLSWRIYFDDLQLVSFTGVLHAPALERYWRTDHFATMDRFDKDAADGTLPAYAFIEPRMIYNHNDFHPPVGKLRESDVAGEEIVDSALSDVRAGEALVHRVYEAIRTSRTPDGSNAVNTLLLITFDEHGGTYDHVVPPAGRPPHADAEPGEMGFTFDRLGCRVPTIAVSAYTQAGTIIHDEMHHAAVIATLCRLHGLKPLTQRDDGANDLFNIVNLPAPRHPDAWPVTHPQYVPPNPEATAPHPAHAHKDKPLSPPAKGLLGLLIAKYGKAGEPEPETYADAYRLLHQYGDGLFGVDA</sequence>
<dbReference type="Gene3D" id="3.40.720.10">
    <property type="entry name" value="Alkaline Phosphatase, subunit A"/>
    <property type="match status" value="2"/>
</dbReference>
<dbReference type="InterPro" id="IPR006311">
    <property type="entry name" value="TAT_signal"/>
</dbReference>
<evidence type="ECO:0000256" key="7">
    <source>
        <dbReference type="ARBA" id="ARBA00048421"/>
    </source>
</evidence>
<dbReference type="Proteomes" id="UP000324678">
    <property type="component" value="Chromosome"/>
</dbReference>
<feature type="compositionally biased region" description="Low complexity" evidence="8">
    <location>
        <begin position="19"/>
        <end position="31"/>
    </location>
</feature>
<evidence type="ECO:0000256" key="4">
    <source>
        <dbReference type="ARBA" id="ARBA00022512"/>
    </source>
</evidence>
<comment type="similarity">
    <text evidence="2">Belongs to the bacterial phospholipase C family.</text>
</comment>
<dbReference type="AlphaFoldDB" id="A0A5C1YIH2"/>
<name>A0A5C1YIH2_9MICO</name>